<keyword evidence="3 4" id="KW-0904">Protein phosphatase</keyword>
<dbReference type="InterPro" id="IPR000222">
    <property type="entry name" value="PP2C_BS"/>
</dbReference>
<dbReference type="Pfam" id="PF00481">
    <property type="entry name" value="PP2C"/>
    <property type="match status" value="1"/>
</dbReference>
<evidence type="ECO:0000256" key="2">
    <source>
        <dbReference type="ARBA" id="ARBA00022801"/>
    </source>
</evidence>
<dbReference type="InterPro" id="IPR001932">
    <property type="entry name" value="PPM-type_phosphatase-like_dom"/>
</dbReference>
<evidence type="ECO:0000256" key="5">
    <source>
        <dbReference type="SAM" id="MobiDB-lite"/>
    </source>
</evidence>
<gene>
    <name evidence="7" type="ORF">PAPYR_7722</name>
</gene>
<dbReference type="SUPFAM" id="SSF81606">
    <property type="entry name" value="PP2C-like"/>
    <property type="match status" value="1"/>
</dbReference>
<evidence type="ECO:0000256" key="1">
    <source>
        <dbReference type="ARBA" id="ARBA00022723"/>
    </source>
</evidence>
<evidence type="ECO:0000259" key="6">
    <source>
        <dbReference type="PROSITE" id="PS51746"/>
    </source>
</evidence>
<evidence type="ECO:0000256" key="4">
    <source>
        <dbReference type="RuleBase" id="RU003465"/>
    </source>
</evidence>
<dbReference type="PROSITE" id="PS01032">
    <property type="entry name" value="PPM_1"/>
    <property type="match status" value="1"/>
</dbReference>
<dbReference type="CDD" id="cd00143">
    <property type="entry name" value="PP2Cc"/>
    <property type="match status" value="1"/>
</dbReference>
<keyword evidence="1" id="KW-0479">Metal-binding</keyword>
<comment type="caution">
    <text evidence="7">The sequence shown here is derived from an EMBL/GenBank/DDBJ whole genome shotgun (WGS) entry which is preliminary data.</text>
</comment>
<dbReference type="SMART" id="SM00332">
    <property type="entry name" value="PP2Cc"/>
    <property type="match status" value="1"/>
</dbReference>
<sequence>MEVTQHQPTEGFAPMEPENVLPAPPDFSRPVLIDMGAYSEIRERDSQQDRYCFKTAPRSTPTLPIAFAGVFDGHGGTFVADYLSRSLPAYVLGDRNLDFSLETLSLTELKEHLTHALLRAQKDLSENYRSSCEHCGSTSCVALIRGKDLLVANTGDSFAFLLASDGEIIQCTRLHKPELPDEKKRITSTGGEVTGIRVPRVTGRTSHARLNISRCFGDFLLTDAGIVPDPELTHIVINPVRHRMVVLCTDGVSPENCLELAARVPSAPPHVVTPEEAQLQTEIEAPRQPGHETPAASTLSGELEPFVPQRVEILEGQTIHPGCTASQLARHEISASAIKTVRDSVRQVRGCSA</sequence>
<reference evidence="7" key="1">
    <citation type="journal article" date="2022" name="bioRxiv">
        <title>Genomics of Preaxostyla Flagellates Illuminates Evolutionary Transitions and the Path Towards Mitochondrial Loss.</title>
        <authorList>
            <person name="Novak L.V.F."/>
            <person name="Treitli S.C."/>
            <person name="Pyrih J."/>
            <person name="Halakuc P."/>
            <person name="Pipaliya S.V."/>
            <person name="Vacek V."/>
            <person name="Brzon O."/>
            <person name="Soukal P."/>
            <person name="Eme L."/>
            <person name="Dacks J.B."/>
            <person name="Karnkowska A."/>
            <person name="Elias M."/>
            <person name="Hampl V."/>
        </authorList>
    </citation>
    <scope>NUCLEOTIDE SEQUENCE</scope>
    <source>
        <strain evidence="7">RCP-MX</strain>
    </source>
</reference>
<feature type="domain" description="PPM-type phosphatase" evidence="6">
    <location>
        <begin position="34"/>
        <end position="353"/>
    </location>
</feature>
<feature type="region of interest" description="Disordered" evidence="5">
    <location>
        <begin position="1"/>
        <end position="27"/>
    </location>
</feature>
<feature type="region of interest" description="Disordered" evidence="5">
    <location>
        <begin position="268"/>
        <end position="302"/>
    </location>
</feature>
<dbReference type="PROSITE" id="PS51746">
    <property type="entry name" value="PPM_2"/>
    <property type="match status" value="1"/>
</dbReference>
<keyword evidence="8" id="KW-1185">Reference proteome</keyword>
<dbReference type="Proteomes" id="UP001141327">
    <property type="component" value="Unassembled WGS sequence"/>
</dbReference>
<name>A0ABQ8UEV2_9EUKA</name>
<protein>
    <recommendedName>
        <fullName evidence="6">PPM-type phosphatase domain-containing protein</fullName>
    </recommendedName>
</protein>
<keyword evidence="2 4" id="KW-0378">Hydrolase</keyword>
<evidence type="ECO:0000313" key="8">
    <source>
        <dbReference type="Proteomes" id="UP001141327"/>
    </source>
</evidence>
<evidence type="ECO:0000256" key="3">
    <source>
        <dbReference type="ARBA" id="ARBA00022912"/>
    </source>
</evidence>
<proteinExistence type="inferred from homology"/>
<dbReference type="EMBL" id="JAPMOS010000058">
    <property type="protein sequence ID" value="KAJ4456907.1"/>
    <property type="molecule type" value="Genomic_DNA"/>
</dbReference>
<comment type="similarity">
    <text evidence="4">Belongs to the PP2C family.</text>
</comment>
<accession>A0ABQ8UEV2</accession>
<dbReference type="Gene3D" id="3.60.40.10">
    <property type="entry name" value="PPM-type phosphatase domain"/>
    <property type="match status" value="1"/>
</dbReference>
<evidence type="ECO:0000313" key="7">
    <source>
        <dbReference type="EMBL" id="KAJ4456907.1"/>
    </source>
</evidence>
<organism evidence="7 8">
    <name type="scientific">Paratrimastix pyriformis</name>
    <dbReference type="NCBI Taxonomy" id="342808"/>
    <lineage>
        <taxon>Eukaryota</taxon>
        <taxon>Metamonada</taxon>
        <taxon>Preaxostyla</taxon>
        <taxon>Paratrimastigidae</taxon>
        <taxon>Paratrimastix</taxon>
    </lineage>
</organism>
<dbReference type="InterPro" id="IPR015655">
    <property type="entry name" value="PP2C"/>
</dbReference>
<dbReference type="PANTHER" id="PTHR47992">
    <property type="entry name" value="PROTEIN PHOSPHATASE"/>
    <property type="match status" value="1"/>
</dbReference>
<dbReference type="InterPro" id="IPR036457">
    <property type="entry name" value="PPM-type-like_dom_sf"/>
</dbReference>